<comment type="caution">
    <text evidence="2">The sequence shown here is derived from an EMBL/GenBank/DDBJ whole genome shotgun (WGS) entry which is preliminary data.</text>
</comment>
<organism evidence="2">
    <name type="scientific">Tanacetum cinerariifolium</name>
    <name type="common">Dalmatian daisy</name>
    <name type="synonym">Chrysanthemum cinerariifolium</name>
    <dbReference type="NCBI Taxonomy" id="118510"/>
    <lineage>
        <taxon>Eukaryota</taxon>
        <taxon>Viridiplantae</taxon>
        <taxon>Streptophyta</taxon>
        <taxon>Embryophyta</taxon>
        <taxon>Tracheophyta</taxon>
        <taxon>Spermatophyta</taxon>
        <taxon>Magnoliopsida</taxon>
        <taxon>eudicotyledons</taxon>
        <taxon>Gunneridae</taxon>
        <taxon>Pentapetalae</taxon>
        <taxon>asterids</taxon>
        <taxon>campanulids</taxon>
        <taxon>Asterales</taxon>
        <taxon>Asteraceae</taxon>
        <taxon>Asteroideae</taxon>
        <taxon>Anthemideae</taxon>
        <taxon>Anthemidinae</taxon>
        <taxon>Tanacetum</taxon>
    </lineage>
</organism>
<proteinExistence type="predicted"/>
<evidence type="ECO:0000313" key="2">
    <source>
        <dbReference type="EMBL" id="GFC75584.1"/>
    </source>
</evidence>
<gene>
    <name evidence="2" type="ORF">Tci_847554</name>
</gene>
<evidence type="ECO:0000256" key="1">
    <source>
        <dbReference type="SAM" id="MobiDB-lite"/>
    </source>
</evidence>
<name>A0A699QM13_TANCI</name>
<feature type="region of interest" description="Disordered" evidence="1">
    <location>
        <begin position="1"/>
        <end position="30"/>
    </location>
</feature>
<protein>
    <submittedName>
        <fullName evidence="2">Uncharacterized protein</fullName>
    </submittedName>
</protein>
<dbReference type="EMBL" id="BKCJ011052492">
    <property type="protein sequence ID" value="GFC75584.1"/>
    <property type="molecule type" value="Genomic_DNA"/>
</dbReference>
<sequence length="30" mass="3475">ISETPEFKRLSRRPSVATPSKPIKDKKYKS</sequence>
<feature type="non-terminal residue" evidence="2">
    <location>
        <position position="1"/>
    </location>
</feature>
<reference evidence="2" key="1">
    <citation type="journal article" date="2019" name="Sci. Rep.">
        <title>Draft genome of Tanacetum cinerariifolium, the natural source of mosquito coil.</title>
        <authorList>
            <person name="Yamashiro T."/>
            <person name="Shiraishi A."/>
            <person name="Satake H."/>
            <person name="Nakayama K."/>
        </authorList>
    </citation>
    <scope>NUCLEOTIDE SEQUENCE</scope>
</reference>
<dbReference type="AlphaFoldDB" id="A0A699QM13"/>
<accession>A0A699QM13</accession>